<gene>
    <name evidence="1" type="ORF">IEQ34_023835</name>
</gene>
<keyword evidence="2" id="KW-1185">Reference proteome</keyword>
<evidence type="ECO:0000313" key="2">
    <source>
        <dbReference type="Proteomes" id="UP000775213"/>
    </source>
</evidence>
<proteinExistence type="predicted"/>
<dbReference type="Proteomes" id="UP000775213">
    <property type="component" value="Unassembled WGS sequence"/>
</dbReference>
<dbReference type="AlphaFoldDB" id="A0AAV7FU40"/>
<name>A0AAV7FU40_DENCH</name>
<sequence>MTRRRKKIRLTTSLKDRSPGDSLHLGGSLVLIHIRSSEPFIDMILLDSYDPAVKGLVKTKGNSVSQYSAGFVQSKITAAFGKAAGTDEETVSLYVAVSGNEVEFALVVSYVF</sequence>
<accession>A0AAV7FU40</accession>
<comment type="caution">
    <text evidence="1">The sequence shown here is derived from an EMBL/GenBank/DDBJ whole genome shotgun (WGS) entry which is preliminary data.</text>
</comment>
<reference evidence="1 2" key="1">
    <citation type="journal article" date="2021" name="Hortic Res">
        <title>Chromosome-scale assembly of the Dendrobium chrysotoxum genome enhances the understanding of orchid evolution.</title>
        <authorList>
            <person name="Zhang Y."/>
            <person name="Zhang G.Q."/>
            <person name="Zhang D."/>
            <person name="Liu X.D."/>
            <person name="Xu X.Y."/>
            <person name="Sun W.H."/>
            <person name="Yu X."/>
            <person name="Zhu X."/>
            <person name="Wang Z.W."/>
            <person name="Zhao X."/>
            <person name="Zhong W.Y."/>
            <person name="Chen H."/>
            <person name="Yin W.L."/>
            <person name="Huang T."/>
            <person name="Niu S.C."/>
            <person name="Liu Z.J."/>
        </authorList>
    </citation>
    <scope>NUCLEOTIDE SEQUENCE [LARGE SCALE GENOMIC DNA]</scope>
    <source>
        <strain evidence="1">Lindl</strain>
    </source>
</reference>
<organism evidence="1 2">
    <name type="scientific">Dendrobium chrysotoxum</name>
    <name type="common">Orchid</name>
    <dbReference type="NCBI Taxonomy" id="161865"/>
    <lineage>
        <taxon>Eukaryota</taxon>
        <taxon>Viridiplantae</taxon>
        <taxon>Streptophyta</taxon>
        <taxon>Embryophyta</taxon>
        <taxon>Tracheophyta</taxon>
        <taxon>Spermatophyta</taxon>
        <taxon>Magnoliopsida</taxon>
        <taxon>Liliopsida</taxon>
        <taxon>Asparagales</taxon>
        <taxon>Orchidaceae</taxon>
        <taxon>Epidendroideae</taxon>
        <taxon>Malaxideae</taxon>
        <taxon>Dendrobiinae</taxon>
        <taxon>Dendrobium</taxon>
    </lineage>
</organism>
<protein>
    <submittedName>
        <fullName evidence="1">Uncharacterized protein</fullName>
    </submittedName>
</protein>
<evidence type="ECO:0000313" key="1">
    <source>
        <dbReference type="EMBL" id="KAH0447339.1"/>
    </source>
</evidence>
<dbReference type="EMBL" id="JAGFBR010000097">
    <property type="protein sequence ID" value="KAH0447339.1"/>
    <property type="molecule type" value="Genomic_DNA"/>
</dbReference>